<accession>A0A0F4ZKB3</accession>
<dbReference type="OrthoDB" id="5588096at2759"/>
<dbReference type="InterPro" id="IPR013724">
    <property type="entry name" value="GIT_SHD"/>
</dbReference>
<feature type="region of interest" description="Disordered" evidence="1">
    <location>
        <begin position="1"/>
        <end position="110"/>
    </location>
</feature>
<dbReference type="InterPro" id="IPR039892">
    <property type="entry name" value="Spa2/Sph1"/>
</dbReference>
<dbReference type="PANTHER" id="PTHR21601">
    <property type="entry name" value="SPA2 PROTEIN"/>
    <property type="match status" value="1"/>
</dbReference>
<feature type="compositionally biased region" description="Acidic residues" evidence="1">
    <location>
        <begin position="319"/>
        <end position="330"/>
    </location>
</feature>
<dbReference type="Proteomes" id="UP000033483">
    <property type="component" value="Unassembled WGS sequence"/>
</dbReference>
<dbReference type="PANTHER" id="PTHR21601:SF0">
    <property type="entry name" value="PROTEIN SPA2-RELATED"/>
    <property type="match status" value="1"/>
</dbReference>
<feature type="region of interest" description="Disordered" evidence="1">
    <location>
        <begin position="229"/>
        <end position="331"/>
    </location>
</feature>
<dbReference type="GO" id="GO:0005826">
    <property type="term" value="C:actomyosin contractile ring"/>
    <property type="evidence" value="ECO:0007669"/>
    <property type="project" value="TreeGrafter"/>
</dbReference>
<protein>
    <recommendedName>
        <fullName evidence="2">GIT Spa2 homology (SHD) domain-containing protein</fullName>
    </recommendedName>
</protein>
<evidence type="ECO:0000313" key="3">
    <source>
        <dbReference type="EMBL" id="KKA30576.1"/>
    </source>
</evidence>
<keyword evidence="4" id="KW-1185">Reference proteome</keyword>
<feature type="compositionally biased region" description="Polar residues" evidence="1">
    <location>
        <begin position="305"/>
        <end position="317"/>
    </location>
</feature>
<feature type="compositionally biased region" description="Polar residues" evidence="1">
    <location>
        <begin position="680"/>
        <end position="718"/>
    </location>
</feature>
<feature type="domain" description="GIT Spa2 homology (SHD)" evidence="2">
    <location>
        <begin position="198"/>
        <end position="228"/>
    </location>
</feature>
<dbReference type="GO" id="GO:1902716">
    <property type="term" value="C:cell cortex of growing cell tip"/>
    <property type="evidence" value="ECO:0007669"/>
    <property type="project" value="TreeGrafter"/>
</dbReference>
<organism evidence="3 4">
    <name type="scientific">Thielaviopsis punctulata</name>
    <dbReference type="NCBI Taxonomy" id="72032"/>
    <lineage>
        <taxon>Eukaryota</taxon>
        <taxon>Fungi</taxon>
        <taxon>Dikarya</taxon>
        <taxon>Ascomycota</taxon>
        <taxon>Pezizomycotina</taxon>
        <taxon>Sordariomycetes</taxon>
        <taxon>Hypocreomycetidae</taxon>
        <taxon>Microascales</taxon>
        <taxon>Ceratocystidaceae</taxon>
        <taxon>Thielaviopsis</taxon>
    </lineage>
</organism>
<proteinExistence type="predicted"/>
<feature type="compositionally biased region" description="Pro residues" evidence="1">
    <location>
        <begin position="80"/>
        <end position="91"/>
    </location>
</feature>
<feature type="compositionally biased region" description="Low complexity" evidence="1">
    <location>
        <begin position="21"/>
        <end position="35"/>
    </location>
</feature>
<evidence type="ECO:0000259" key="2">
    <source>
        <dbReference type="SMART" id="SM00555"/>
    </source>
</evidence>
<dbReference type="AlphaFoldDB" id="A0A0F4ZKB3"/>
<comment type="caution">
    <text evidence="3">The sequence shown here is derived from an EMBL/GenBank/DDBJ whole genome shotgun (WGS) entry which is preliminary data.</text>
</comment>
<evidence type="ECO:0000256" key="1">
    <source>
        <dbReference type="SAM" id="MobiDB-lite"/>
    </source>
</evidence>
<feature type="region of interest" description="Disordered" evidence="1">
    <location>
        <begin position="663"/>
        <end position="763"/>
    </location>
</feature>
<feature type="region of interest" description="Disordered" evidence="1">
    <location>
        <begin position="357"/>
        <end position="380"/>
    </location>
</feature>
<dbReference type="SMART" id="SM00555">
    <property type="entry name" value="GIT"/>
    <property type="match status" value="2"/>
</dbReference>
<gene>
    <name evidence="3" type="ORF">TD95_001110</name>
</gene>
<evidence type="ECO:0000313" key="4">
    <source>
        <dbReference type="Proteomes" id="UP000033483"/>
    </source>
</evidence>
<dbReference type="EMBL" id="LAEV01000351">
    <property type="protein sequence ID" value="KKA30576.1"/>
    <property type="molecule type" value="Genomic_DNA"/>
</dbReference>
<dbReference type="Pfam" id="PF08518">
    <property type="entry name" value="GIT_SHD"/>
    <property type="match status" value="1"/>
</dbReference>
<dbReference type="GO" id="GO:0005078">
    <property type="term" value="F:MAP-kinase scaffold activity"/>
    <property type="evidence" value="ECO:0007669"/>
    <property type="project" value="TreeGrafter"/>
</dbReference>
<name>A0A0F4ZKB3_9PEZI</name>
<dbReference type="Pfam" id="PF23742">
    <property type="entry name" value="VBS_C3G9"/>
    <property type="match status" value="1"/>
</dbReference>
<sequence length="902" mass="98700">MNSSNAPLSPVSVGGNEWPGSSSSSSSNPNSNSNSHPKPKVQTNINTSIANNSAISPRDQLASPGVPKGLMDNRSYSPAPRSPGNPSPPPSIARSSTGTNAYARSESGWSAREEQNNEAILGDHYVAFKAFLKGREARNQLSNNAKDKLVRLTSIQFYELSTDVYDELNRRQASARNPQAAPPHLLAHPNFHPKRNNARQTLSSIGPPRFLNLAIDVFNELERRFPRFIDGDFPPRIGSPLSNMGPSRTGTPVNGPYPRSQSRMRRPSDASSVRNGPGNPGDPYGIPPSPSIPNGGDFARPMPKQFQSNTIVPNKSTMVEEDDDGNEESEADKKLIEELKSQVDDLKAQIETLENDLQKKDDEMKDTLEGERSRSTAASLEKKEWSDMRLELEDKLAVSENLNSKLQEDIERMRNEHNSQVQDLRQQLQNGGGQNARENANPDLQRENDDLRAQLQQQAALIAEVRAQARDSLQEMRMLSKQSDTSYEKTEAMEKTIEMLQQEVREWQSRFTMAKAQSQDLRADSNGIMVDHDISKHLRDQGLVNDNGIIRDIHVTKFQVAIDEVMQFSHGNDFDKVNESMKMVVSSVRRMAKDVDTTKPVNEQTGQQLGKAKAKVAGCANSFITAARSFVSSAGLTPVSILDAAVGNLSLAVVELMKTAQVRPTPPGEMDEYEDGTITPVDSTGFFSPRQQSTQEVYNLPSPQGSGSAYNNTNSNEQLPPPPPFAGLGRPSSATSSAYSPVASPRESVEPTYGQMRTGNGYGGGYDDELKTTLTTQSTALTTAIQEMISTTRSPTAAAISTLSSQITQISRHVDAATAAVRASDKAEAHADVLAALAKARDRLLEADERGRDVAQSGNGDSETQRAWRMWVQTLVPLGVDVGREMKELVARVQGEEDDEFS</sequence>
<feature type="domain" description="GIT Spa2 homology (SHD)" evidence="2">
    <location>
        <begin position="145"/>
        <end position="175"/>
    </location>
</feature>
<reference evidence="3 4" key="1">
    <citation type="submission" date="2015-03" db="EMBL/GenBank/DDBJ databases">
        <authorList>
            <person name="Radwan O."/>
            <person name="Al-Naeli F.A."/>
            <person name="Rendon G.A."/>
            <person name="Fields C."/>
        </authorList>
    </citation>
    <scope>NUCLEOTIDE SEQUENCE [LARGE SCALE GENOMIC DNA]</scope>
    <source>
        <strain evidence="3">CR-DP1</strain>
    </source>
</reference>
<feature type="compositionally biased region" description="Low complexity" evidence="1">
    <location>
        <begin position="43"/>
        <end position="56"/>
    </location>
</feature>
<dbReference type="InterPro" id="IPR056439">
    <property type="entry name" value="VBS_C3G9"/>
</dbReference>
<feature type="compositionally biased region" description="Polar residues" evidence="1">
    <location>
        <begin position="93"/>
        <end position="102"/>
    </location>
</feature>
<feature type="compositionally biased region" description="Polar residues" evidence="1">
    <location>
        <begin position="240"/>
        <end position="252"/>
    </location>
</feature>